<accession>A0A0F9QN27</accession>
<comment type="caution">
    <text evidence="1">The sequence shown here is derived from an EMBL/GenBank/DDBJ whole genome shotgun (WGS) entry which is preliminary data.</text>
</comment>
<proteinExistence type="predicted"/>
<reference evidence="1" key="1">
    <citation type="journal article" date="2015" name="Nature">
        <title>Complex archaea that bridge the gap between prokaryotes and eukaryotes.</title>
        <authorList>
            <person name="Spang A."/>
            <person name="Saw J.H."/>
            <person name="Jorgensen S.L."/>
            <person name="Zaremba-Niedzwiedzka K."/>
            <person name="Martijn J."/>
            <person name="Lind A.E."/>
            <person name="van Eijk R."/>
            <person name="Schleper C."/>
            <person name="Guy L."/>
            <person name="Ettema T.J."/>
        </authorList>
    </citation>
    <scope>NUCLEOTIDE SEQUENCE</scope>
</reference>
<name>A0A0F9QN27_9ZZZZ</name>
<dbReference type="EMBL" id="LAZR01001832">
    <property type="protein sequence ID" value="KKN38402.1"/>
    <property type="molecule type" value="Genomic_DNA"/>
</dbReference>
<gene>
    <name evidence="1" type="ORF">LCGC14_0753790</name>
</gene>
<sequence>MVKTISLFIEQDFNSYDLHDFSKFIDLINKCANDPELFRLLPYLLRNLFENLLYYLFRDGLDAKHTILFYNTHLNRSRDFSELISLLNILRDDPDFKKYHKDIITIRTIEYLKNIQKDGNIDVHSIITQLPADYASGKKEDINTLLRGLLPLYQVIKGKSVLIVNSITHSNIAKKLNLLTDLNIGNARSIIEDIKSMNKEEIGDLIVDLKSDKINEVIEKILVEIILIENFEEFKAKTIISDFVIYSIKIRKMVTEKIAIFAKMIETVISQNNHYIVERLQEEIPKLLDMVLLKKHCLDHNLLPEFIKLLCESNSFQIAGINAAIVSKLYIGLTKSDMDKIIGCALRNKQIYDSSKAQGLLGRLFILRQDIFDFNYNSKLKNLGMGIPDWMIL</sequence>
<organism evidence="1">
    <name type="scientific">marine sediment metagenome</name>
    <dbReference type="NCBI Taxonomy" id="412755"/>
    <lineage>
        <taxon>unclassified sequences</taxon>
        <taxon>metagenomes</taxon>
        <taxon>ecological metagenomes</taxon>
    </lineage>
</organism>
<dbReference type="AlphaFoldDB" id="A0A0F9QN27"/>
<evidence type="ECO:0000313" key="1">
    <source>
        <dbReference type="EMBL" id="KKN38402.1"/>
    </source>
</evidence>
<protein>
    <submittedName>
        <fullName evidence="1">Uncharacterized protein</fullName>
    </submittedName>
</protein>